<dbReference type="AlphaFoldDB" id="A0A4P7NVB0"/>
<feature type="compositionally biased region" description="Basic and acidic residues" evidence="1">
    <location>
        <begin position="1"/>
        <end position="14"/>
    </location>
</feature>
<organism evidence="2 3">
    <name type="scientific">Pyricularia oryzae</name>
    <name type="common">Rice blast fungus</name>
    <name type="synonym">Magnaporthe oryzae</name>
    <dbReference type="NCBI Taxonomy" id="318829"/>
    <lineage>
        <taxon>Eukaryota</taxon>
        <taxon>Fungi</taxon>
        <taxon>Dikarya</taxon>
        <taxon>Ascomycota</taxon>
        <taxon>Pezizomycotina</taxon>
        <taxon>Sordariomycetes</taxon>
        <taxon>Sordariomycetidae</taxon>
        <taxon>Magnaporthales</taxon>
        <taxon>Pyriculariaceae</taxon>
        <taxon>Pyricularia</taxon>
    </lineage>
</organism>
<evidence type="ECO:0000313" key="3">
    <source>
        <dbReference type="Proteomes" id="UP000294847"/>
    </source>
</evidence>
<accession>A0A4P7NVB0</accession>
<sequence length="122" mass="13322">MASDAERVEADLNGRGRRTRRARILNNTTQPVQADDPNTRRYVTVDTGTQYSSPRVGRPDPSDLIQVAADTMHSGPGEGDHVPSDMAMQVEEQKFLSPPQKRPGMQVFWTILGMSGPSSGPS</sequence>
<evidence type="ECO:0000256" key="1">
    <source>
        <dbReference type="SAM" id="MobiDB-lite"/>
    </source>
</evidence>
<evidence type="ECO:0000313" key="2">
    <source>
        <dbReference type="EMBL" id="QBZ66544.1"/>
    </source>
</evidence>
<protein>
    <submittedName>
        <fullName evidence="2">Uncharacterized protein</fullName>
    </submittedName>
</protein>
<name>A0A4P7NVB0_PYROR</name>
<dbReference type="EMBL" id="CP034210">
    <property type="protein sequence ID" value="QBZ66544.1"/>
    <property type="molecule type" value="Genomic_DNA"/>
</dbReference>
<feature type="region of interest" description="Disordered" evidence="1">
    <location>
        <begin position="1"/>
        <end position="39"/>
    </location>
</feature>
<proteinExistence type="predicted"/>
<dbReference type="Proteomes" id="UP000294847">
    <property type="component" value="Chromosome 7"/>
</dbReference>
<reference evidence="2 3" key="1">
    <citation type="journal article" date="2019" name="Mol. Biol. Evol.">
        <title>Blast fungal genomes show frequent chromosomal changes, gene gains and losses, and effector gene turnover.</title>
        <authorList>
            <person name="Gomez Luciano L.B."/>
            <person name="Jason Tsai I."/>
            <person name="Chuma I."/>
            <person name="Tosa Y."/>
            <person name="Chen Y.H."/>
            <person name="Li J.Y."/>
            <person name="Li M.Y."/>
            <person name="Jade Lu M.Y."/>
            <person name="Nakayashiki H."/>
            <person name="Li W.H."/>
        </authorList>
    </citation>
    <scope>NUCLEOTIDE SEQUENCE [LARGE SCALE GENOMIC DNA]</scope>
    <source>
        <strain evidence="2">MZ5-1-6</strain>
    </source>
</reference>
<gene>
    <name evidence="2" type="ORF">PoMZ_13526</name>
</gene>